<feature type="region of interest" description="Disordered" evidence="1">
    <location>
        <begin position="1"/>
        <end position="63"/>
    </location>
</feature>
<organism evidence="2 3">
    <name type="scientific">Aspergillus awamori</name>
    <name type="common">Black koji mold</name>
    <dbReference type="NCBI Taxonomy" id="105351"/>
    <lineage>
        <taxon>Eukaryota</taxon>
        <taxon>Fungi</taxon>
        <taxon>Dikarya</taxon>
        <taxon>Ascomycota</taxon>
        <taxon>Pezizomycotina</taxon>
        <taxon>Eurotiomycetes</taxon>
        <taxon>Eurotiomycetidae</taxon>
        <taxon>Eurotiales</taxon>
        <taxon>Aspergillaceae</taxon>
        <taxon>Aspergillus</taxon>
    </lineage>
</organism>
<keyword evidence="3" id="KW-1185">Reference proteome</keyword>
<dbReference type="STRING" id="105351.A0A401KH12"/>
<name>A0A401KH12_ASPAW</name>
<feature type="compositionally biased region" description="Acidic residues" evidence="1">
    <location>
        <begin position="42"/>
        <end position="63"/>
    </location>
</feature>
<dbReference type="EMBL" id="BDHI01000001">
    <property type="protein sequence ID" value="GCB18670.1"/>
    <property type="molecule type" value="Genomic_DNA"/>
</dbReference>
<evidence type="ECO:0000313" key="2">
    <source>
        <dbReference type="EMBL" id="GCB18670.1"/>
    </source>
</evidence>
<evidence type="ECO:0000313" key="3">
    <source>
        <dbReference type="Proteomes" id="UP000286921"/>
    </source>
</evidence>
<sequence>MFNPNIPPPNRGRRQQDPIVIADDEEDEEVESDYPEQIYIEGVEDDQDSLDRDLDDDDDDDDDMQVEYSLQSSRPHSGIMGYTYPTTPTPHLGPTLYQTTLDQERQIRTRLREDRHAALCVLLDRELLTIQALAHQETLPQTRRRFLSRLLAPEDPESAASIRADRFTVQHPSTSTIASSSTVAMIVPRQVVDVHETDDAGWRRPMERAGRGGSKFCPHYDPSLVRRLEHVDWARVSAKQIAATLSTRLSVEQDCCISNLLAFGNFPIAHKRALNIHRRQSLGWWRIRFRVERMQSVGSGEPDATIPHDW</sequence>
<feature type="compositionally biased region" description="Pro residues" evidence="1">
    <location>
        <begin position="1"/>
        <end position="10"/>
    </location>
</feature>
<dbReference type="Proteomes" id="UP000286921">
    <property type="component" value="Unassembled WGS sequence"/>
</dbReference>
<dbReference type="AlphaFoldDB" id="A0A401KH12"/>
<proteinExistence type="predicted"/>
<gene>
    <name evidence="2" type="ORF">AAWM_01555</name>
</gene>
<reference evidence="2 3" key="1">
    <citation type="submission" date="2016-09" db="EMBL/GenBank/DDBJ databases">
        <title>Aspergillus awamori IFM 58123T.</title>
        <authorList>
            <person name="Kusuya Y."/>
            <person name="Shimizu M."/>
            <person name="Takahashi H."/>
            <person name="Yaguchi T."/>
        </authorList>
    </citation>
    <scope>NUCLEOTIDE SEQUENCE [LARGE SCALE GENOMIC DNA]</scope>
    <source>
        <strain evidence="2 3">IFM 58123</strain>
    </source>
</reference>
<comment type="caution">
    <text evidence="2">The sequence shown here is derived from an EMBL/GenBank/DDBJ whole genome shotgun (WGS) entry which is preliminary data.</text>
</comment>
<accession>A0A401KH12</accession>
<evidence type="ECO:0000256" key="1">
    <source>
        <dbReference type="SAM" id="MobiDB-lite"/>
    </source>
</evidence>
<feature type="compositionally biased region" description="Acidic residues" evidence="1">
    <location>
        <begin position="22"/>
        <end position="34"/>
    </location>
</feature>
<protein>
    <submittedName>
        <fullName evidence="2">Uncharacterized protein</fullName>
    </submittedName>
</protein>